<comment type="caution">
    <text evidence="2">The sequence shown here is derived from an EMBL/GenBank/DDBJ whole genome shotgun (WGS) entry which is preliminary data.</text>
</comment>
<dbReference type="InterPro" id="IPR010653">
    <property type="entry name" value="NlpB/DapX"/>
</dbReference>
<evidence type="ECO:0000313" key="2">
    <source>
        <dbReference type="EMBL" id="MFC4259642.1"/>
    </source>
</evidence>
<sequence>MRHSNNSVMLCSHGLPRVRSLLALAAAGVLVSGCSLFQDSSDDYATAKQAEPLHGIDGEPLPRQRSAYPIRSVSGSGTMASQVPRPPDLTAEILDENYVIESVDDQSWLLVNDVPGRIWPSVAAWMNQVGLGVASDSTQLGMMQSEIVNFSRRARAVVGLDETGADEPLTLVQARLAPGVRRKTTEIQLRPRLVAESPGRLLSWQDDPRDQALEEELLRDLSEFLQAREDSRSYSRAALSMSSEPRVTMRQPDAEQAQAVVIELPFDRAWGEVRRVFEDENIPILDLDQSAGYILVDGRPADERERSWFTSWFAGDEVKPVATNRIELMESGDKVFVTAERADSYNGGNYSRSVLSRLYEYLY</sequence>
<feature type="chain" id="PRO_5046241668" evidence="1">
    <location>
        <begin position="26"/>
        <end position="363"/>
    </location>
</feature>
<name>A0ABV8QIU2_9GAMM</name>
<dbReference type="Gene3D" id="3.30.310.170">
    <property type="entry name" value="Outer membrane protein assembly factor BamC"/>
    <property type="match status" value="1"/>
</dbReference>
<proteinExistence type="predicted"/>
<dbReference type="EMBL" id="JBHSDI010000014">
    <property type="protein sequence ID" value="MFC4259642.1"/>
    <property type="molecule type" value="Genomic_DNA"/>
</dbReference>
<protein>
    <submittedName>
        <fullName evidence="2">Outer membrane protein assembly factor BamC</fullName>
    </submittedName>
</protein>
<dbReference type="Proteomes" id="UP001595798">
    <property type="component" value="Unassembled WGS sequence"/>
</dbReference>
<reference evidence="3" key="1">
    <citation type="journal article" date="2019" name="Int. J. Syst. Evol. Microbiol.">
        <title>The Global Catalogue of Microorganisms (GCM) 10K type strain sequencing project: providing services to taxonomists for standard genome sequencing and annotation.</title>
        <authorList>
            <consortium name="The Broad Institute Genomics Platform"/>
            <consortium name="The Broad Institute Genome Sequencing Center for Infectious Disease"/>
            <person name="Wu L."/>
            <person name="Ma J."/>
        </authorList>
    </citation>
    <scope>NUCLEOTIDE SEQUENCE [LARGE SCALE GENOMIC DNA]</scope>
    <source>
        <strain evidence="3">CECT 7297</strain>
    </source>
</reference>
<accession>A0ABV8QIU2</accession>
<dbReference type="PROSITE" id="PS51257">
    <property type="entry name" value="PROKAR_LIPOPROTEIN"/>
    <property type="match status" value="1"/>
</dbReference>
<organism evidence="2 3">
    <name type="scientific">Marinobacter lacisalsi</name>
    <dbReference type="NCBI Taxonomy" id="475979"/>
    <lineage>
        <taxon>Bacteria</taxon>
        <taxon>Pseudomonadati</taxon>
        <taxon>Pseudomonadota</taxon>
        <taxon>Gammaproteobacteria</taxon>
        <taxon>Pseudomonadales</taxon>
        <taxon>Marinobacteraceae</taxon>
        <taxon>Marinobacter</taxon>
    </lineage>
</organism>
<gene>
    <name evidence="2" type="primary">bamC</name>
    <name evidence="2" type="ORF">ACFOZ5_11430</name>
</gene>
<evidence type="ECO:0000256" key="1">
    <source>
        <dbReference type="SAM" id="SignalP"/>
    </source>
</evidence>
<keyword evidence="1" id="KW-0732">Signal</keyword>
<dbReference type="RefSeq" id="WP_379887377.1">
    <property type="nucleotide sequence ID" value="NZ_JBHSDI010000014.1"/>
</dbReference>
<dbReference type="InterPro" id="IPR042268">
    <property type="entry name" value="BamC_C"/>
</dbReference>
<dbReference type="Pfam" id="PF06804">
    <property type="entry name" value="Lipoprotein_18"/>
    <property type="match status" value="1"/>
</dbReference>
<evidence type="ECO:0000313" key="3">
    <source>
        <dbReference type="Proteomes" id="UP001595798"/>
    </source>
</evidence>
<feature type="signal peptide" evidence="1">
    <location>
        <begin position="1"/>
        <end position="25"/>
    </location>
</feature>
<keyword evidence="3" id="KW-1185">Reference proteome</keyword>